<name>A0ABW7K5X3_9NOCA</name>
<organism evidence="2 5">
    <name type="scientific">Antrihabitans spumae</name>
    <dbReference type="NCBI Taxonomy" id="3373370"/>
    <lineage>
        <taxon>Bacteria</taxon>
        <taxon>Bacillati</taxon>
        <taxon>Actinomycetota</taxon>
        <taxon>Actinomycetes</taxon>
        <taxon>Mycobacteriales</taxon>
        <taxon>Nocardiaceae</taxon>
        <taxon>Antrihabitans</taxon>
    </lineage>
</organism>
<dbReference type="InterPro" id="IPR007630">
    <property type="entry name" value="RNA_pol_sigma70_r4"/>
</dbReference>
<dbReference type="InterPro" id="IPR013324">
    <property type="entry name" value="RNA_pol_sigma_r3/r4-like"/>
</dbReference>
<dbReference type="Pfam" id="PF04545">
    <property type="entry name" value="Sigma70_r4"/>
    <property type="match status" value="1"/>
</dbReference>
<feature type="domain" description="RNA polymerase sigma-70 region 4" evidence="1">
    <location>
        <begin position="109"/>
        <end position="152"/>
    </location>
</feature>
<gene>
    <name evidence="3" type="ORF">ACHIPV_17120</name>
    <name evidence="2" type="ORF">ACHIRB_18010</name>
</gene>
<protein>
    <submittedName>
        <fullName evidence="2">Sigma factor-like helix-turn-helix DNA-binding protein</fullName>
    </submittedName>
</protein>
<accession>A0ABW7K5X3</accession>
<reference evidence="4 5" key="1">
    <citation type="submission" date="2024-10" db="EMBL/GenBank/DDBJ databases">
        <authorList>
            <person name="Riesco R."/>
        </authorList>
    </citation>
    <scope>NUCLEOTIDE SEQUENCE [LARGE SCALE GENOMIC DNA]</scope>
    <source>
        <strain evidence="3 4">NCIMB 15448</strain>
        <strain evidence="2 5">NCIMB 15450</strain>
    </source>
</reference>
<dbReference type="RefSeq" id="WP_395125132.1">
    <property type="nucleotide sequence ID" value="NZ_JBIMSN010000079.1"/>
</dbReference>
<comment type="caution">
    <text evidence="2">The sequence shown here is derived from an EMBL/GenBank/DDBJ whole genome shotgun (WGS) entry which is preliminary data.</text>
</comment>
<dbReference type="Proteomes" id="UP001609219">
    <property type="component" value="Unassembled WGS sequence"/>
</dbReference>
<sequence>MDPTTAECDKRFRGSLAELTSIVWPQVIRYTRARVGRRFRSPRSSSGWDFADAVARIAHAAAIEPFVDTYTYTDTDTAARVQLYSVIVRVVRAELAHDAGQSDAMFDNIDPIAQEVMILRVIVGLTVFQTATVLEVPAGRVRLLQHQAMRSLELRAG</sequence>
<dbReference type="Gene3D" id="1.10.10.10">
    <property type="entry name" value="Winged helix-like DNA-binding domain superfamily/Winged helix DNA-binding domain"/>
    <property type="match status" value="1"/>
</dbReference>
<proteinExistence type="predicted"/>
<evidence type="ECO:0000313" key="3">
    <source>
        <dbReference type="EMBL" id="MFH5243584.1"/>
    </source>
</evidence>
<dbReference type="Proteomes" id="UP001609176">
    <property type="component" value="Unassembled WGS sequence"/>
</dbReference>
<evidence type="ECO:0000313" key="4">
    <source>
        <dbReference type="Proteomes" id="UP001609176"/>
    </source>
</evidence>
<dbReference type="EMBL" id="JBIMSP010000027">
    <property type="protein sequence ID" value="MFH5243584.1"/>
    <property type="molecule type" value="Genomic_DNA"/>
</dbReference>
<keyword evidence="5" id="KW-1185">Reference proteome</keyword>
<dbReference type="SUPFAM" id="SSF88659">
    <property type="entry name" value="Sigma3 and sigma4 domains of RNA polymerase sigma factors"/>
    <property type="match status" value="1"/>
</dbReference>
<evidence type="ECO:0000313" key="2">
    <source>
        <dbReference type="EMBL" id="MFH5230451.1"/>
    </source>
</evidence>
<evidence type="ECO:0000313" key="5">
    <source>
        <dbReference type="Proteomes" id="UP001609219"/>
    </source>
</evidence>
<dbReference type="InterPro" id="IPR036388">
    <property type="entry name" value="WH-like_DNA-bd_sf"/>
</dbReference>
<dbReference type="EMBL" id="JBIMSN010000079">
    <property type="protein sequence ID" value="MFH5230451.1"/>
    <property type="molecule type" value="Genomic_DNA"/>
</dbReference>
<evidence type="ECO:0000259" key="1">
    <source>
        <dbReference type="Pfam" id="PF04545"/>
    </source>
</evidence>